<evidence type="ECO:0000313" key="3">
    <source>
        <dbReference type="Proteomes" id="UP000032803"/>
    </source>
</evidence>
<dbReference type="STRING" id="449.LHA_2890"/>
<reference evidence="3" key="1">
    <citation type="submission" date="2014-09" db="EMBL/GenBank/DDBJ databases">
        <authorList>
            <person name="Gomez-Valero L."/>
        </authorList>
    </citation>
    <scope>NUCLEOTIDE SEQUENCE [LARGE SCALE GENOMIC DNA]</scope>
    <source>
        <strain evidence="3">ATCC35250</strain>
    </source>
</reference>
<evidence type="ECO:0000256" key="1">
    <source>
        <dbReference type="SAM" id="SignalP"/>
    </source>
</evidence>
<dbReference type="InterPro" id="IPR036452">
    <property type="entry name" value="Ribo_hydro-like"/>
</dbReference>
<dbReference type="HOGENOM" id="CLU_2117954_0_0_6"/>
<gene>
    <name evidence="2" type="ORF">LHA_2890</name>
</gene>
<evidence type="ECO:0008006" key="4">
    <source>
        <dbReference type="Google" id="ProtNLM"/>
    </source>
</evidence>
<sequence>MRPFLKLKITNCYKLFIRLILLSPLVLFSAQTPVDYIIDTDIGGDIDDALALLVAITSDNKPLALTTTHIEPLEKARIAKLILSESGYPDIPVYAGVGVTRQDPNEEFLALNSL</sequence>
<dbReference type="KEGG" id="lha:LHA_2890"/>
<keyword evidence="1" id="KW-0732">Signal</keyword>
<dbReference type="Proteomes" id="UP000032803">
    <property type="component" value="Chromosome I"/>
</dbReference>
<dbReference type="EMBL" id="LN681225">
    <property type="protein sequence ID" value="CEK11884.1"/>
    <property type="molecule type" value="Genomic_DNA"/>
</dbReference>
<dbReference type="SUPFAM" id="SSF53590">
    <property type="entry name" value="Nucleoside hydrolase"/>
    <property type="match status" value="1"/>
</dbReference>
<dbReference type="Gene3D" id="3.90.245.10">
    <property type="entry name" value="Ribonucleoside hydrolase-like"/>
    <property type="match status" value="1"/>
</dbReference>
<proteinExistence type="predicted"/>
<dbReference type="GO" id="GO:0016799">
    <property type="term" value="F:hydrolase activity, hydrolyzing N-glycosyl compounds"/>
    <property type="evidence" value="ECO:0007669"/>
    <property type="project" value="InterPro"/>
</dbReference>
<accession>A0A0A8UYN6</accession>
<dbReference type="PATRIC" id="fig|449.7.peg.1428"/>
<name>A0A0A8UYN6_LEGHA</name>
<protein>
    <recommendedName>
        <fullName evidence="4">Inosine/uridine-preferring nucleoside hydrolase domain-containing protein</fullName>
    </recommendedName>
</protein>
<dbReference type="AlphaFoldDB" id="A0A0A8UYN6"/>
<feature type="signal peptide" evidence="1">
    <location>
        <begin position="1"/>
        <end position="29"/>
    </location>
</feature>
<feature type="chain" id="PRO_5009754400" description="Inosine/uridine-preferring nucleoside hydrolase domain-containing protein" evidence="1">
    <location>
        <begin position="30"/>
        <end position="114"/>
    </location>
</feature>
<organism evidence="2 3">
    <name type="scientific">Legionella hackeliae</name>
    <dbReference type="NCBI Taxonomy" id="449"/>
    <lineage>
        <taxon>Bacteria</taxon>
        <taxon>Pseudomonadati</taxon>
        <taxon>Pseudomonadota</taxon>
        <taxon>Gammaproteobacteria</taxon>
        <taxon>Legionellales</taxon>
        <taxon>Legionellaceae</taxon>
        <taxon>Legionella</taxon>
    </lineage>
</organism>
<keyword evidence="3" id="KW-1185">Reference proteome</keyword>
<evidence type="ECO:0000313" key="2">
    <source>
        <dbReference type="EMBL" id="CEK11884.1"/>
    </source>
</evidence>